<proteinExistence type="predicted"/>
<dbReference type="EMBL" id="JBHUFV010000087">
    <property type="protein sequence ID" value="MFD1939612.1"/>
    <property type="molecule type" value="Genomic_DNA"/>
</dbReference>
<evidence type="ECO:0000313" key="1">
    <source>
        <dbReference type="EMBL" id="MFD1939612.1"/>
    </source>
</evidence>
<reference evidence="2" key="1">
    <citation type="journal article" date="2019" name="Int. J. Syst. Evol. Microbiol.">
        <title>The Global Catalogue of Microorganisms (GCM) 10K type strain sequencing project: providing services to taxonomists for standard genome sequencing and annotation.</title>
        <authorList>
            <consortium name="The Broad Institute Genomics Platform"/>
            <consortium name="The Broad Institute Genome Sequencing Center for Infectious Disease"/>
            <person name="Wu L."/>
            <person name="Ma J."/>
        </authorList>
    </citation>
    <scope>NUCLEOTIDE SEQUENCE [LARGE SCALE GENOMIC DNA]</scope>
    <source>
        <strain evidence="2">ICMP 6774ER</strain>
    </source>
</reference>
<dbReference type="RefSeq" id="WP_379582052.1">
    <property type="nucleotide sequence ID" value="NZ_JBHUFV010000087.1"/>
</dbReference>
<dbReference type="Proteomes" id="UP001597368">
    <property type="component" value="Unassembled WGS sequence"/>
</dbReference>
<organism evidence="1 2">
    <name type="scientific">Nonomuraea mangrovi</name>
    <dbReference type="NCBI Taxonomy" id="2316207"/>
    <lineage>
        <taxon>Bacteria</taxon>
        <taxon>Bacillati</taxon>
        <taxon>Actinomycetota</taxon>
        <taxon>Actinomycetes</taxon>
        <taxon>Streptosporangiales</taxon>
        <taxon>Streptosporangiaceae</taxon>
        <taxon>Nonomuraea</taxon>
    </lineage>
</organism>
<keyword evidence="2" id="KW-1185">Reference proteome</keyword>
<sequence length="222" mass="25417">MIVMVNWSVFNPFEAVLWQTCQIIGVNRLGWPGRIELPSLGCMFPLLKEENLVAVEQARVRWLKSKAPQPYERATYRDAIGISSVNDIKYAQFGLAMTDEMSKYYARKDKDLGVGRLTVTNGRVHFERPRLPDLIVWFSNIEGIDLTGEGVVEIVTRKDDGSRLVLEYHTPWASYIFGMTTVAYFKRHPRLLSGQWLPPGFEEHCERLGEPCAPARRLAMNL</sequence>
<name>A0ABW4TF33_9ACTN</name>
<evidence type="ECO:0000313" key="2">
    <source>
        <dbReference type="Proteomes" id="UP001597368"/>
    </source>
</evidence>
<accession>A0ABW4TF33</accession>
<gene>
    <name evidence="1" type="ORF">ACFSKW_49950</name>
</gene>
<comment type="caution">
    <text evidence="1">The sequence shown here is derived from an EMBL/GenBank/DDBJ whole genome shotgun (WGS) entry which is preliminary data.</text>
</comment>
<protein>
    <submittedName>
        <fullName evidence="1">Uncharacterized protein</fullName>
    </submittedName>
</protein>